<accession>L9YHT3</accession>
<name>L9YHT3_NATP1</name>
<dbReference type="AlphaFoldDB" id="L9YHT3"/>
<keyword evidence="1" id="KW-1133">Transmembrane helix</keyword>
<comment type="caution">
    <text evidence="2">The sequence shown here is derived from an EMBL/GenBank/DDBJ whole genome shotgun (WGS) entry which is preliminary data.</text>
</comment>
<organism evidence="2 3">
    <name type="scientific">Natrinema pellirubrum (strain DSM 15624 / CIP 106293 / JCM 10476 / NCIMB 786 / 157)</name>
    <dbReference type="NCBI Taxonomy" id="797303"/>
    <lineage>
        <taxon>Archaea</taxon>
        <taxon>Methanobacteriati</taxon>
        <taxon>Methanobacteriota</taxon>
        <taxon>Stenosarchaea group</taxon>
        <taxon>Halobacteria</taxon>
        <taxon>Halobacteriales</taxon>
        <taxon>Natrialbaceae</taxon>
        <taxon>Natrinema</taxon>
    </lineage>
</organism>
<dbReference type="Proteomes" id="UP000011593">
    <property type="component" value="Unassembled WGS sequence"/>
</dbReference>
<reference evidence="2 3" key="1">
    <citation type="journal article" date="2014" name="PLoS Genet.">
        <title>Phylogenetically driven sequencing of extremely halophilic archaea reveals strategies for static and dynamic osmo-response.</title>
        <authorList>
            <person name="Becker E.A."/>
            <person name="Seitzer P.M."/>
            <person name="Tritt A."/>
            <person name="Larsen D."/>
            <person name="Krusor M."/>
            <person name="Yao A.I."/>
            <person name="Wu D."/>
            <person name="Madern D."/>
            <person name="Eisen J.A."/>
            <person name="Darling A.E."/>
            <person name="Facciotti M.T."/>
        </authorList>
    </citation>
    <scope>NUCLEOTIDE SEQUENCE [LARGE SCALE GENOMIC DNA]</scope>
    <source>
        <strain evidence="2 3">DSM 15624</strain>
    </source>
</reference>
<gene>
    <name evidence="2" type="ORF">C488_12708</name>
</gene>
<proteinExistence type="predicted"/>
<dbReference type="EMBL" id="AOIE01000076">
    <property type="protein sequence ID" value="ELY73664.1"/>
    <property type="molecule type" value="Genomic_DNA"/>
</dbReference>
<sequence length="61" mass="7162">MVFSKLFFLYLIGDLRSITFILIGYFMTSLSPKYSHTISKFDFYRISVATLKFDNSISYTI</sequence>
<keyword evidence="3" id="KW-1185">Reference proteome</keyword>
<feature type="transmembrane region" description="Helical" evidence="1">
    <location>
        <begin position="6"/>
        <end position="27"/>
    </location>
</feature>
<keyword evidence="1" id="KW-0472">Membrane</keyword>
<evidence type="ECO:0000256" key="1">
    <source>
        <dbReference type="SAM" id="Phobius"/>
    </source>
</evidence>
<evidence type="ECO:0000313" key="2">
    <source>
        <dbReference type="EMBL" id="ELY73664.1"/>
    </source>
</evidence>
<evidence type="ECO:0000313" key="3">
    <source>
        <dbReference type="Proteomes" id="UP000011593"/>
    </source>
</evidence>
<protein>
    <submittedName>
        <fullName evidence="2">Uncharacterized protein</fullName>
    </submittedName>
</protein>
<keyword evidence="1" id="KW-0812">Transmembrane</keyword>